<protein>
    <submittedName>
        <fullName evidence="1">Uncharacterized protein</fullName>
    </submittedName>
</protein>
<name>A0A9D3UZ35_9ROSI</name>
<evidence type="ECO:0000313" key="1">
    <source>
        <dbReference type="EMBL" id="KAH1064880.1"/>
    </source>
</evidence>
<comment type="caution">
    <text evidence="1">The sequence shown here is derived from an EMBL/GenBank/DDBJ whole genome shotgun (WGS) entry which is preliminary data.</text>
</comment>
<organism evidence="1 2">
    <name type="scientific">Gossypium stocksii</name>
    <dbReference type="NCBI Taxonomy" id="47602"/>
    <lineage>
        <taxon>Eukaryota</taxon>
        <taxon>Viridiplantae</taxon>
        <taxon>Streptophyta</taxon>
        <taxon>Embryophyta</taxon>
        <taxon>Tracheophyta</taxon>
        <taxon>Spermatophyta</taxon>
        <taxon>Magnoliopsida</taxon>
        <taxon>eudicotyledons</taxon>
        <taxon>Gunneridae</taxon>
        <taxon>Pentapetalae</taxon>
        <taxon>rosids</taxon>
        <taxon>malvids</taxon>
        <taxon>Malvales</taxon>
        <taxon>Malvaceae</taxon>
        <taxon>Malvoideae</taxon>
        <taxon>Gossypium</taxon>
    </lineage>
</organism>
<accession>A0A9D3UZ35</accession>
<reference evidence="1 2" key="1">
    <citation type="journal article" date="2021" name="Plant Biotechnol. J.">
        <title>Multi-omics assisted identification of the key and species-specific regulatory components of drought-tolerant mechanisms in Gossypium stocksii.</title>
        <authorList>
            <person name="Yu D."/>
            <person name="Ke L."/>
            <person name="Zhang D."/>
            <person name="Wu Y."/>
            <person name="Sun Y."/>
            <person name="Mei J."/>
            <person name="Sun J."/>
            <person name="Sun Y."/>
        </authorList>
    </citation>
    <scope>NUCLEOTIDE SEQUENCE [LARGE SCALE GENOMIC DNA]</scope>
    <source>
        <strain evidence="2">cv. E1</strain>
        <tissue evidence="1">Leaf</tissue>
    </source>
</reference>
<proteinExistence type="predicted"/>
<dbReference type="AlphaFoldDB" id="A0A9D3UZ35"/>
<gene>
    <name evidence="1" type="ORF">J1N35_029867</name>
</gene>
<keyword evidence="2" id="KW-1185">Reference proteome</keyword>
<sequence>MALLAKEYFAHLFSPYAFANLEYGLSGVTLCITGDLNAELLSIFHLDEVLAAVKKGLSTLLRLAVRENHLADMNLGILQLALF</sequence>
<dbReference type="EMBL" id="JAIQCV010000009">
    <property type="protein sequence ID" value="KAH1064880.1"/>
    <property type="molecule type" value="Genomic_DNA"/>
</dbReference>
<dbReference type="Proteomes" id="UP000828251">
    <property type="component" value="Unassembled WGS sequence"/>
</dbReference>
<evidence type="ECO:0000313" key="2">
    <source>
        <dbReference type="Proteomes" id="UP000828251"/>
    </source>
</evidence>